<organism evidence="2 3">
    <name type="scientific">Vigna mungo</name>
    <name type="common">Black gram</name>
    <name type="synonym">Phaseolus mungo</name>
    <dbReference type="NCBI Taxonomy" id="3915"/>
    <lineage>
        <taxon>Eukaryota</taxon>
        <taxon>Viridiplantae</taxon>
        <taxon>Streptophyta</taxon>
        <taxon>Embryophyta</taxon>
        <taxon>Tracheophyta</taxon>
        <taxon>Spermatophyta</taxon>
        <taxon>Magnoliopsida</taxon>
        <taxon>eudicotyledons</taxon>
        <taxon>Gunneridae</taxon>
        <taxon>Pentapetalae</taxon>
        <taxon>rosids</taxon>
        <taxon>fabids</taxon>
        <taxon>Fabales</taxon>
        <taxon>Fabaceae</taxon>
        <taxon>Papilionoideae</taxon>
        <taxon>50 kb inversion clade</taxon>
        <taxon>NPAAA clade</taxon>
        <taxon>indigoferoid/millettioid clade</taxon>
        <taxon>Phaseoleae</taxon>
        <taxon>Vigna</taxon>
    </lineage>
</organism>
<feature type="compositionally biased region" description="Pro residues" evidence="1">
    <location>
        <begin position="25"/>
        <end position="39"/>
    </location>
</feature>
<keyword evidence="3" id="KW-1185">Reference proteome</keyword>
<proteinExistence type="predicted"/>
<accession>A0AAQ3S600</accession>
<reference evidence="2 3" key="1">
    <citation type="journal article" date="2023" name="Life. Sci Alliance">
        <title>Evolutionary insights into 3D genome organization and epigenetic landscape of Vigna mungo.</title>
        <authorList>
            <person name="Junaid A."/>
            <person name="Singh B."/>
            <person name="Bhatia S."/>
        </authorList>
    </citation>
    <scope>NUCLEOTIDE SEQUENCE [LARGE SCALE GENOMIC DNA]</scope>
    <source>
        <strain evidence="2">Urdbean</strain>
    </source>
</reference>
<dbReference type="Proteomes" id="UP001374535">
    <property type="component" value="Chromosome 2"/>
</dbReference>
<evidence type="ECO:0000256" key="1">
    <source>
        <dbReference type="SAM" id="MobiDB-lite"/>
    </source>
</evidence>
<evidence type="ECO:0000313" key="3">
    <source>
        <dbReference type="Proteomes" id="UP001374535"/>
    </source>
</evidence>
<dbReference type="EMBL" id="CP144699">
    <property type="protein sequence ID" value="WVZ20679.1"/>
    <property type="molecule type" value="Genomic_DNA"/>
</dbReference>
<gene>
    <name evidence="2" type="ORF">V8G54_008001</name>
</gene>
<name>A0AAQ3S600_VIGMU</name>
<dbReference type="AlphaFoldDB" id="A0AAQ3S600"/>
<evidence type="ECO:0000313" key="2">
    <source>
        <dbReference type="EMBL" id="WVZ20679.1"/>
    </source>
</evidence>
<protein>
    <submittedName>
        <fullName evidence="2">Uncharacterized protein</fullName>
    </submittedName>
</protein>
<sequence>MAASVDNRPFTIHQHAVVRSYKPAPELPHPIKLPLPPPLSDSSSDDEEETTVLKELILKSSVEVESSVFDPRDDGTSDHWSAHVLHHEAAGPRLSHPRVPCHTCLRWEQAQGTEHGETEHRLPLGARRHIYFGVARYTVAGPVEAVRDLQPREGSLSRVLRRLRGSAS</sequence>
<feature type="region of interest" description="Disordered" evidence="1">
    <location>
        <begin position="21"/>
        <end position="52"/>
    </location>
</feature>